<organism evidence="1 2">
    <name type="scientific">Nephila pilipes</name>
    <name type="common">Giant wood spider</name>
    <name type="synonym">Nephila maculata</name>
    <dbReference type="NCBI Taxonomy" id="299642"/>
    <lineage>
        <taxon>Eukaryota</taxon>
        <taxon>Metazoa</taxon>
        <taxon>Ecdysozoa</taxon>
        <taxon>Arthropoda</taxon>
        <taxon>Chelicerata</taxon>
        <taxon>Arachnida</taxon>
        <taxon>Araneae</taxon>
        <taxon>Araneomorphae</taxon>
        <taxon>Entelegynae</taxon>
        <taxon>Araneoidea</taxon>
        <taxon>Nephilidae</taxon>
        <taxon>Nephila</taxon>
    </lineage>
</organism>
<evidence type="ECO:0000313" key="1">
    <source>
        <dbReference type="EMBL" id="GFT67697.1"/>
    </source>
</evidence>
<evidence type="ECO:0000313" key="2">
    <source>
        <dbReference type="Proteomes" id="UP000887013"/>
    </source>
</evidence>
<dbReference type="Proteomes" id="UP000887013">
    <property type="component" value="Unassembled WGS sequence"/>
</dbReference>
<dbReference type="EMBL" id="BMAW01115798">
    <property type="protein sequence ID" value="GFT67697.1"/>
    <property type="molecule type" value="Genomic_DNA"/>
</dbReference>
<dbReference type="AlphaFoldDB" id="A0A8X6PF96"/>
<keyword evidence="2" id="KW-1185">Reference proteome</keyword>
<gene>
    <name evidence="1" type="ORF">NPIL_614781</name>
</gene>
<proteinExistence type="predicted"/>
<protein>
    <submittedName>
        <fullName evidence="1">Uncharacterized protein</fullName>
    </submittedName>
</protein>
<reference evidence="1" key="1">
    <citation type="submission" date="2020-08" db="EMBL/GenBank/DDBJ databases">
        <title>Multicomponent nature underlies the extraordinary mechanical properties of spider dragline silk.</title>
        <authorList>
            <person name="Kono N."/>
            <person name="Nakamura H."/>
            <person name="Mori M."/>
            <person name="Yoshida Y."/>
            <person name="Ohtoshi R."/>
            <person name="Malay A.D."/>
            <person name="Moran D.A.P."/>
            <person name="Tomita M."/>
            <person name="Numata K."/>
            <person name="Arakawa K."/>
        </authorList>
    </citation>
    <scope>NUCLEOTIDE SEQUENCE</scope>
</reference>
<accession>A0A8X6PF96</accession>
<comment type="caution">
    <text evidence="1">The sequence shown here is derived from an EMBL/GenBank/DDBJ whole genome shotgun (WGS) entry which is preliminary data.</text>
</comment>
<sequence>MKCLITSGERNAVDIECEKRVMHQTKLGRERDLRKEMKSSEKGRTAWLKKEVKWMWEKKEQKEPAELITQKEMEKVVGIAHKDKRAYWKVFRSED</sequence>
<name>A0A8X6PF96_NEPPI</name>